<reference evidence="4" key="2">
    <citation type="journal article" date="2021" name="PeerJ">
        <title>Extensive microbial diversity within the chicken gut microbiome revealed by metagenomics and culture.</title>
        <authorList>
            <person name="Gilroy R."/>
            <person name="Ravi A."/>
            <person name="Getino M."/>
            <person name="Pursley I."/>
            <person name="Horton D.L."/>
            <person name="Alikhan N.F."/>
            <person name="Baker D."/>
            <person name="Gharbi K."/>
            <person name="Hall N."/>
            <person name="Watson M."/>
            <person name="Adriaenssens E.M."/>
            <person name="Foster-Nyarko E."/>
            <person name="Jarju S."/>
            <person name="Secka A."/>
            <person name="Antonio M."/>
            <person name="Oren A."/>
            <person name="Chaudhuri R.R."/>
            <person name="La Ragione R."/>
            <person name="Hildebrand F."/>
            <person name="Pallen M.J."/>
        </authorList>
    </citation>
    <scope>NUCLEOTIDE SEQUENCE</scope>
    <source>
        <strain evidence="4">CHK154-7741</strain>
    </source>
</reference>
<proteinExistence type="predicted"/>
<dbReference type="Proteomes" id="UP000886748">
    <property type="component" value="Unassembled WGS sequence"/>
</dbReference>
<keyword evidence="1" id="KW-0560">Oxidoreductase</keyword>
<dbReference type="GO" id="GO:0016491">
    <property type="term" value="F:oxidoreductase activity"/>
    <property type="evidence" value="ECO:0007669"/>
    <property type="project" value="UniProtKB-KW"/>
</dbReference>
<comment type="caution">
    <text evidence="4">The sequence shown here is derived from an EMBL/GenBank/DDBJ whole genome shotgun (WGS) entry which is preliminary data.</text>
</comment>
<name>A0A9D1SQL5_9CLOT</name>
<protein>
    <submittedName>
        <fullName evidence="4">Alcohol dehydrogenase catalytic domain-containing protein</fullName>
    </submittedName>
</protein>
<dbReference type="PANTHER" id="PTHR43401:SF2">
    <property type="entry name" value="L-THREONINE 3-DEHYDROGENASE"/>
    <property type="match status" value="1"/>
</dbReference>
<dbReference type="Pfam" id="PF00107">
    <property type="entry name" value="ADH_zinc_N"/>
    <property type="match status" value="1"/>
</dbReference>
<dbReference type="InterPro" id="IPR013154">
    <property type="entry name" value="ADH-like_N"/>
</dbReference>
<dbReference type="InterPro" id="IPR013149">
    <property type="entry name" value="ADH-like_C"/>
</dbReference>
<dbReference type="Gene3D" id="3.40.50.720">
    <property type="entry name" value="NAD(P)-binding Rossmann-like Domain"/>
    <property type="match status" value="1"/>
</dbReference>
<reference evidence="4" key="1">
    <citation type="submission" date="2020-10" db="EMBL/GenBank/DDBJ databases">
        <authorList>
            <person name="Gilroy R."/>
        </authorList>
    </citation>
    <scope>NUCLEOTIDE SEQUENCE</scope>
    <source>
        <strain evidence="4">CHK154-7741</strain>
    </source>
</reference>
<evidence type="ECO:0000259" key="3">
    <source>
        <dbReference type="Pfam" id="PF08240"/>
    </source>
</evidence>
<dbReference type="SUPFAM" id="SSF51735">
    <property type="entry name" value="NAD(P)-binding Rossmann-fold domains"/>
    <property type="match status" value="1"/>
</dbReference>
<feature type="domain" description="Alcohol dehydrogenase-like N-terminal" evidence="3">
    <location>
        <begin position="29"/>
        <end position="123"/>
    </location>
</feature>
<dbReference type="PANTHER" id="PTHR43401">
    <property type="entry name" value="L-THREONINE 3-DEHYDROGENASE"/>
    <property type="match status" value="1"/>
</dbReference>
<accession>A0A9D1SQL5</accession>
<dbReference type="EMBL" id="DVOD01000003">
    <property type="protein sequence ID" value="HIU91539.1"/>
    <property type="molecule type" value="Genomic_DNA"/>
</dbReference>
<evidence type="ECO:0000256" key="1">
    <source>
        <dbReference type="ARBA" id="ARBA00023002"/>
    </source>
</evidence>
<dbReference type="SUPFAM" id="SSF50129">
    <property type="entry name" value="GroES-like"/>
    <property type="match status" value="1"/>
</dbReference>
<dbReference type="Gene3D" id="3.90.180.10">
    <property type="entry name" value="Medium-chain alcohol dehydrogenases, catalytic domain"/>
    <property type="match status" value="1"/>
</dbReference>
<feature type="domain" description="Alcohol dehydrogenase-like C-terminal" evidence="2">
    <location>
        <begin position="174"/>
        <end position="302"/>
    </location>
</feature>
<evidence type="ECO:0000313" key="4">
    <source>
        <dbReference type="EMBL" id="HIU91539.1"/>
    </source>
</evidence>
<dbReference type="InterPro" id="IPR036291">
    <property type="entry name" value="NAD(P)-bd_dom_sf"/>
</dbReference>
<sequence length="345" mass="38034">MRTAVAENQKISIQERPQPQLSDFGNYGAIVKVLGCGLCGSDIVKFLHDPSEKVLGHEVVGEIVDLRPKFMSKFKIGDKVVLGHHVPCMKCDYCDNKNYSMCRQFKETNIRPGGFAEYIYVSPLHLKNTVFKVPSNLDDMEISFMEPLACCIRAVERADVKKGSTSLVIGLGSIGLLMGQAVKAFKCDVIGCDLIEERVALANNLNFDASIKFEDNDTTAAKIKEMTCDLGADIIFMTSGSDKAIEFALKSVRDGGTILVFSSVPNDTAGYTNNDIYYRELKILGSYSPSPADLALAHKLLAKKKVVVKYLSTAYPLEELAEAIQDTMSNKTLKAYIKIDKNNKE</sequence>
<gene>
    <name evidence="4" type="ORF">IAD26_00245</name>
</gene>
<dbReference type="Pfam" id="PF08240">
    <property type="entry name" value="ADH_N"/>
    <property type="match status" value="1"/>
</dbReference>
<dbReference type="AlphaFoldDB" id="A0A9D1SQL5"/>
<evidence type="ECO:0000313" key="5">
    <source>
        <dbReference type="Proteomes" id="UP000886748"/>
    </source>
</evidence>
<dbReference type="InterPro" id="IPR011032">
    <property type="entry name" value="GroES-like_sf"/>
</dbReference>
<organism evidence="4 5">
    <name type="scientific">Candidatus Limenecus avicola</name>
    <dbReference type="NCBI Taxonomy" id="2840847"/>
    <lineage>
        <taxon>Bacteria</taxon>
        <taxon>Bacillati</taxon>
        <taxon>Bacillota</taxon>
        <taxon>Clostridia</taxon>
        <taxon>Eubacteriales</taxon>
        <taxon>Clostridiaceae</taxon>
        <taxon>Clostridiaceae incertae sedis</taxon>
        <taxon>Candidatus Limenecus</taxon>
    </lineage>
</organism>
<dbReference type="InterPro" id="IPR050129">
    <property type="entry name" value="Zn_alcohol_dh"/>
</dbReference>
<evidence type="ECO:0000259" key="2">
    <source>
        <dbReference type="Pfam" id="PF00107"/>
    </source>
</evidence>